<dbReference type="EMBL" id="JAACJM010000412">
    <property type="protein sequence ID" value="KAF5320377.1"/>
    <property type="molecule type" value="Genomic_DNA"/>
</dbReference>
<name>A0A8H5BDU7_9AGAR</name>
<sequence>MSYGPFARALNHFSSTAPGLLDLLTGVDVEPTTGRNGKLWKTWNGRRNGAVDFILTRLDDSVLGHANEYQEDPAGLWRHLHAVFGDSGVGGGVRAWRRFAAVRFTGWDFQMSTVTGKIRGIADELERIIATMLSACAAFSEFRPIIASLESSKESLKVDDVELQLIRAAKDFTEERGQLNGGAIIPGDQTQALATTMGARPICTNPKCGQVGHTIENCFHEGGGKEGQFPDWYFKNCRKEETGPAVNNAMATFALHLLPGLVVLNTTKAHEISDTTLGKDISDGFTVASIALSLASLAKKVVASIKVDMSSSSDSLEGVALLICSLQLATSKSRHSKGHQAWTWEDHYHLLNQSVCVRETSYDWKYFVDPCEVALGLSTDGFAPFKKWSKTAWPILLVNYNLPPDVHCHLKHILSLGVIPGPTKPHDWDLFLWPLMASD</sequence>
<dbReference type="AlphaFoldDB" id="A0A8H5BDU7"/>
<accession>A0A8H5BDU7</accession>
<evidence type="ECO:0000313" key="1">
    <source>
        <dbReference type="EMBL" id="KAF5320377.1"/>
    </source>
</evidence>
<organism evidence="1 2">
    <name type="scientific">Tetrapyrgos nigripes</name>
    <dbReference type="NCBI Taxonomy" id="182062"/>
    <lineage>
        <taxon>Eukaryota</taxon>
        <taxon>Fungi</taxon>
        <taxon>Dikarya</taxon>
        <taxon>Basidiomycota</taxon>
        <taxon>Agaricomycotina</taxon>
        <taxon>Agaricomycetes</taxon>
        <taxon>Agaricomycetidae</taxon>
        <taxon>Agaricales</taxon>
        <taxon>Marasmiineae</taxon>
        <taxon>Marasmiaceae</taxon>
        <taxon>Tetrapyrgos</taxon>
    </lineage>
</organism>
<dbReference type="InterPro" id="IPR004242">
    <property type="entry name" value="Transposase_21"/>
</dbReference>
<proteinExistence type="predicted"/>
<keyword evidence="2" id="KW-1185">Reference proteome</keyword>
<dbReference type="Pfam" id="PF02992">
    <property type="entry name" value="Transposase_21"/>
    <property type="match status" value="1"/>
</dbReference>
<comment type="caution">
    <text evidence="1">The sequence shown here is derived from an EMBL/GenBank/DDBJ whole genome shotgun (WGS) entry which is preliminary data.</text>
</comment>
<gene>
    <name evidence="1" type="ORF">D9758_018380</name>
</gene>
<dbReference type="Proteomes" id="UP000559256">
    <property type="component" value="Unassembled WGS sequence"/>
</dbReference>
<evidence type="ECO:0000313" key="2">
    <source>
        <dbReference type="Proteomes" id="UP000559256"/>
    </source>
</evidence>
<reference evidence="1 2" key="1">
    <citation type="journal article" date="2020" name="ISME J.">
        <title>Uncovering the hidden diversity of litter-decomposition mechanisms in mushroom-forming fungi.</title>
        <authorList>
            <person name="Floudas D."/>
            <person name="Bentzer J."/>
            <person name="Ahren D."/>
            <person name="Johansson T."/>
            <person name="Persson P."/>
            <person name="Tunlid A."/>
        </authorList>
    </citation>
    <scope>NUCLEOTIDE SEQUENCE [LARGE SCALE GENOMIC DNA]</scope>
    <source>
        <strain evidence="1 2">CBS 291.85</strain>
    </source>
</reference>
<protein>
    <submittedName>
        <fullName evidence="1">Uncharacterized protein</fullName>
    </submittedName>
</protein>
<dbReference type="OrthoDB" id="3051833at2759"/>